<protein>
    <submittedName>
        <fullName evidence="1">Uncharacterized protein</fullName>
    </submittedName>
</protein>
<name>A0A8J3MQ57_9CHLR</name>
<dbReference type="AlphaFoldDB" id="A0A8J3MQ57"/>
<keyword evidence="2" id="KW-1185">Reference proteome</keyword>
<proteinExistence type="predicted"/>
<reference evidence="1" key="1">
    <citation type="submission" date="2020-10" db="EMBL/GenBank/DDBJ databases">
        <title>Taxonomic study of unclassified bacteria belonging to the class Ktedonobacteria.</title>
        <authorList>
            <person name="Yabe S."/>
            <person name="Wang C.M."/>
            <person name="Zheng Y."/>
            <person name="Sakai Y."/>
            <person name="Cavaletti L."/>
            <person name="Monciardini P."/>
            <person name="Donadio S."/>
        </authorList>
    </citation>
    <scope>NUCLEOTIDE SEQUENCE</scope>
    <source>
        <strain evidence="1">SOSP1-1</strain>
    </source>
</reference>
<dbReference type="EMBL" id="BNJF01000001">
    <property type="protein sequence ID" value="GHO42283.1"/>
    <property type="molecule type" value="Genomic_DNA"/>
</dbReference>
<evidence type="ECO:0000313" key="2">
    <source>
        <dbReference type="Proteomes" id="UP000612362"/>
    </source>
</evidence>
<comment type="caution">
    <text evidence="1">The sequence shown here is derived from an EMBL/GenBank/DDBJ whole genome shotgun (WGS) entry which is preliminary data.</text>
</comment>
<accession>A0A8J3MQ57</accession>
<evidence type="ECO:0000313" key="1">
    <source>
        <dbReference type="EMBL" id="GHO42283.1"/>
    </source>
</evidence>
<dbReference type="Proteomes" id="UP000612362">
    <property type="component" value="Unassembled WGS sequence"/>
</dbReference>
<gene>
    <name evidence="1" type="ORF">KSX_04460</name>
</gene>
<sequence>MPEGKDGIVELSGRFQMGTQALGLPGVHHKGQFQQERGGRMVGACVWLLAA</sequence>
<organism evidence="1 2">
    <name type="scientific">Ktedonospora formicarum</name>
    <dbReference type="NCBI Taxonomy" id="2778364"/>
    <lineage>
        <taxon>Bacteria</taxon>
        <taxon>Bacillati</taxon>
        <taxon>Chloroflexota</taxon>
        <taxon>Ktedonobacteria</taxon>
        <taxon>Ktedonobacterales</taxon>
        <taxon>Ktedonobacteraceae</taxon>
        <taxon>Ktedonospora</taxon>
    </lineage>
</organism>